<dbReference type="GO" id="GO:0016020">
    <property type="term" value="C:membrane"/>
    <property type="evidence" value="ECO:0007669"/>
    <property type="project" value="UniProtKB-SubCell"/>
</dbReference>
<sequence>MSLLEQVSSLLSYLPEVAFPRKKAPAYANPPVMAQPTFHLADMSSITRIAGLSGAVAVALGAYGGHMIRDDEKVEIRRKNAFEAGSRYHLIHTLGLLAAHKARYPWMTTAIFVGGIVMFCGPCYHYSITGQTNTRKFAPIGGVLFILGWLTFIL</sequence>
<dbReference type="Pfam" id="PF04241">
    <property type="entry name" value="DUF423"/>
    <property type="match status" value="1"/>
</dbReference>
<protein>
    <recommendedName>
        <fullName evidence="9">Transmembrane protein 256-like protein</fullName>
    </recommendedName>
</protein>
<dbReference type="AlphaFoldDB" id="A0AA36GJX4"/>
<feature type="transmembrane region" description="Helical" evidence="6">
    <location>
        <begin position="137"/>
        <end position="153"/>
    </location>
</feature>
<evidence type="ECO:0008006" key="9">
    <source>
        <dbReference type="Google" id="ProtNLM"/>
    </source>
</evidence>
<reference evidence="7" key="1">
    <citation type="submission" date="2023-07" db="EMBL/GenBank/DDBJ databases">
        <authorList>
            <consortium name="CYATHOMIX"/>
        </authorList>
    </citation>
    <scope>NUCLEOTIDE SEQUENCE</scope>
    <source>
        <strain evidence="7">N/A</strain>
    </source>
</reference>
<evidence type="ECO:0000256" key="5">
    <source>
        <dbReference type="ARBA" id="ARBA00023136"/>
    </source>
</evidence>
<dbReference type="PANTHER" id="PTHR43461">
    <property type="entry name" value="TRANSMEMBRANE PROTEIN 256"/>
    <property type="match status" value="1"/>
</dbReference>
<comment type="subcellular location">
    <subcellularLocation>
        <location evidence="1">Membrane</location>
        <topology evidence="1">Multi-pass membrane protein</topology>
    </subcellularLocation>
</comment>
<dbReference type="EMBL" id="CATQJL010000112">
    <property type="protein sequence ID" value="CAJ0593438.1"/>
    <property type="molecule type" value="Genomic_DNA"/>
</dbReference>
<dbReference type="PANTHER" id="PTHR43461:SF1">
    <property type="entry name" value="TRANSMEMBRANE PROTEIN 256"/>
    <property type="match status" value="1"/>
</dbReference>
<dbReference type="InterPro" id="IPR006696">
    <property type="entry name" value="DUF423"/>
</dbReference>
<accession>A0AA36GJX4</accession>
<evidence type="ECO:0000256" key="6">
    <source>
        <dbReference type="SAM" id="Phobius"/>
    </source>
</evidence>
<keyword evidence="8" id="KW-1185">Reference proteome</keyword>
<organism evidence="7 8">
    <name type="scientific">Cylicocyclus nassatus</name>
    <name type="common">Nematode worm</name>
    <dbReference type="NCBI Taxonomy" id="53992"/>
    <lineage>
        <taxon>Eukaryota</taxon>
        <taxon>Metazoa</taxon>
        <taxon>Ecdysozoa</taxon>
        <taxon>Nematoda</taxon>
        <taxon>Chromadorea</taxon>
        <taxon>Rhabditida</taxon>
        <taxon>Rhabditina</taxon>
        <taxon>Rhabditomorpha</taxon>
        <taxon>Strongyloidea</taxon>
        <taxon>Strongylidae</taxon>
        <taxon>Cylicocyclus</taxon>
    </lineage>
</organism>
<feature type="transmembrane region" description="Helical" evidence="6">
    <location>
        <begin position="104"/>
        <end position="125"/>
    </location>
</feature>
<evidence type="ECO:0000256" key="3">
    <source>
        <dbReference type="ARBA" id="ARBA00022692"/>
    </source>
</evidence>
<keyword evidence="3 6" id="KW-0812">Transmembrane</keyword>
<evidence type="ECO:0000313" key="8">
    <source>
        <dbReference type="Proteomes" id="UP001176961"/>
    </source>
</evidence>
<keyword evidence="4 6" id="KW-1133">Transmembrane helix</keyword>
<evidence type="ECO:0000256" key="1">
    <source>
        <dbReference type="ARBA" id="ARBA00004141"/>
    </source>
</evidence>
<dbReference type="Proteomes" id="UP001176961">
    <property type="component" value="Unassembled WGS sequence"/>
</dbReference>
<keyword evidence="5 6" id="KW-0472">Membrane</keyword>
<proteinExistence type="inferred from homology"/>
<name>A0AA36GJX4_CYLNA</name>
<gene>
    <name evidence="7" type="ORF">CYNAS_LOCUS5421</name>
</gene>
<comment type="similarity">
    <text evidence="2">Belongs to the TMEM256 family.</text>
</comment>
<evidence type="ECO:0000256" key="2">
    <source>
        <dbReference type="ARBA" id="ARBA00006208"/>
    </source>
</evidence>
<evidence type="ECO:0000256" key="4">
    <source>
        <dbReference type="ARBA" id="ARBA00022989"/>
    </source>
</evidence>
<comment type="caution">
    <text evidence="7">The sequence shown here is derived from an EMBL/GenBank/DDBJ whole genome shotgun (WGS) entry which is preliminary data.</text>
</comment>
<evidence type="ECO:0000313" key="7">
    <source>
        <dbReference type="EMBL" id="CAJ0593438.1"/>
    </source>
</evidence>